<feature type="domain" description="Peripheral subunit-binding (PSBD)" evidence="13">
    <location>
        <begin position="219"/>
        <end position="256"/>
    </location>
</feature>
<comment type="caution">
    <text evidence="14">The sequence shown here is derived from an EMBL/GenBank/DDBJ whole genome shotgun (WGS) entry which is preliminary data.</text>
</comment>
<name>A0ABD1ZQR1_9MARC</name>
<evidence type="ECO:0000313" key="14">
    <source>
        <dbReference type="EMBL" id="KAL2653774.1"/>
    </source>
</evidence>
<dbReference type="InterPro" id="IPR036625">
    <property type="entry name" value="E3-bd_dom_sf"/>
</dbReference>
<comment type="catalytic activity">
    <reaction evidence="9">
        <text>N(6)-[(R)-dihydrolipoyl]-L-lysyl-[protein] + 2-methylpropanoyl-CoA = N(6)-[(R)-S(8)-2-methylpropanoyldihydrolipoyl]-L-lysyl-[protein] + CoA</text>
        <dbReference type="Rhea" id="RHEA:18865"/>
        <dbReference type="Rhea" id="RHEA-COMP:10475"/>
        <dbReference type="Rhea" id="RHEA-COMP:10497"/>
        <dbReference type="ChEBI" id="CHEBI:57287"/>
        <dbReference type="ChEBI" id="CHEBI:57338"/>
        <dbReference type="ChEBI" id="CHEBI:83100"/>
        <dbReference type="ChEBI" id="CHEBI:83142"/>
        <dbReference type="EC" id="2.3.1.168"/>
    </reaction>
    <physiologicalReaction direction="left-to-right" evidence="9">
        <dbReference type="Rhea" id="RHEA:18866"/>
    </physiologicalReaction>
</comment>
<dbReference type="InterPro" id="IPR023213">
    <property type="entry name" value="CAT-like_dom_sf"/>
</dbReference>
<dbReference type="PANTHER" id="PTHR43178:SF14">
    <property type="entry name" value="LIPOAMIDE ACYLTRANSFERASE COMPONENT OF BRANCHED-CHAIN ALPHA-KETO ACID DEHYDROGENASE COMPLEX, MITOCHONDRIAL"/>
    <property type="match status" value="1"/>
</dbReference>
<comment type="cofactor">
    <cofactor evidence="1 10">
        <name>(R)-lipoate</name>
        <dbReference type="ChEBI" id="CHEBI:83088"/>
    </cofactor>
</comment>
<evidence type="ECO:0000256" key="2">
    <source>
        <dbReference type="ARBA" id="ARBA00004305"/>
    </source>
</evidence>
<gene>
    <name evidence="14" type="ORF">R1flu_021902</name>
</gene>
<evidence type="ECO:0000259" key="12">
    <source>
        <dbReference type="PROSITE" id="PS50968"/>
    </source>
</evidence>
<dbReference type="GO" id="GO:0043754">
    <property type="term" value="F:dihydrolipoamide branched chain acyltransferase activity"/>
    <property type="evidence" value="ECO:0007669"/>
    <property type="project" value="UniProtKB-EC"/>
</dbReference>
<evidence type="ECO:0000256" key="3">
    <source>
        <dbReference type="ARBA" id="ARBA00007317"/>
    </source>
</evidence>
<dbReference type="Gene3D" id="4.10.320.10">
    <property type="entry name" value="E3-binding domain"/>
    <property type="match status" value="1"/>
</dbReference>
<dbReference type="SUPFAM" id="SSF47005">
    <property type="entry name" value="Peripheral subunit-binding domain of 2-oxo acid dehydrogenase complex"/>
    <property type="match status" value="1"/>
</dbReference>
<proteinExistence type="inferred from homology"/>
<feature type="domain" description="Lipoyl-binding" evidence="12">
    <location>
        <begin position="102"/>
        <end position="179"/>
    </location>
</feature>
<comment type="similarity">
    <text evidence="3 10">Belongs to the 2-oxoacid dehydrogenase family.</text>
</comment>
<dbReference type="Pfam" id="PF00364">
    <property type="entry name" value="Biotin_lipoyl"/>
    <property type="match status" value="1"/>
</dbReference>
<sequence length="553" mass="59900">MKKVYVLKALHSSLARRRLSAEGGSARTLVCKLAGSDNHQPSFHSRLGASGSYKHSVNCGRSSELSGQGVTCCREGFLLSSWGTGHSCIHYSTVPEPKIDQGGIVPIPLAQTGEGIADCELLRWYVQEGDEVDEFQPLCEVQSDKASVEITSRYKGKVTRVLYTPGDIIKVGETLLELMTEGDQHLATTVGQNEKAEAEPAPHVSSDFIDLVHRHKEVQATPAVRQLAKSYGIDLAAVPGTGRGGRILKEDVVKFALYKEELNEEMRGISEASRGTEGTVLQSSSESSESSSDSESDVEERLQLNAVSSSAKSPVEDYTEGDQIIPVRGFRRIMAKTMAAAVSIPHFYYTEEIDMNSIMQLKNILKDVTSEKAVKMTYLPFLIKALSLALLKYPILNSTVNTDVSEIHIHASHNIGVGIATDSGLVVPKIKNVDRLSITEIAEELARLTGLATSGKLSTEDVTGGTITVSNFGTIGGKYGAPILNVPEVAIVAIGRIQKLPRYNKDGILYPASIMGVTWGADHRIIDGATVARFCNEWKGLIEQPGHLLLNIK</sequence>
<dbReference type="SUPFAM" id="SSF52777">
    <property type="entry name" value="CoA-dependent acyltransferases"/>
    <property type="match status" value="1"/>
</dbReference>
<feature type="region of interest" description="Disordered" evidence="11">
    <location>
        <begin position="267"/>
        <end position="315"/>
    </location>
</feature>
<reference evidence="14 15" key="1">
    <citation type="submission" date="2024-09" db="EMBL/GenBank/DDBJ databases">
        <title>Chromosome-scale assembly of Riccia fluitans.</title>
        <authorList>
            <person name="Paukszto L."/>
            <person name="Sawicki J."/>
            <person name="Karawczyk K."/>
            <person name="Piernik-Szablinska J."/>
            <person name="Szczecinska M."/>
            <person name="Mazdziarz M."/>
        </authorList>
    </citation>
    <scope>NUCLEOTIDE SEQUENCE [LARGE SCALE GENOMIC DNA]</scope>
    <source>
        <strain evidence="14">Rf_01</strain>
        <tissue evidence="14">Aerial parts of the thallus</tissue>
    </source>
</reference>
<dbReference type="GO" id="GO:0005759">
    <property type="term" value="C:mitochondrial matrix"/>
    <property type="evidence" value="ECO:0007669"/>
    <property type="project" value="UniProtKB-SubCell"/>
</dbReference>
<evidence type="ECO:0000256" key="4">
    <source>
        <dbReference type="ARBA" id="ARBA00022679"/>
    </source>
</evidence>
<evidence type="ECO:0000256" key="10">
    <source>
        <dbReference type="RuleBase" id="RU003423"/>
    </source>
</evidence>
<dbReference type="InterPro" id="IPR003016">
    <property type="entry name" value="2-oxoA_DH_lipoyl-BS"/>
</dbReference>
<dbReference type="InterPro" id="IPR011053">
    <property type="entry name" value="Single_hybrid_motif"/>
</dbReference>
<organism evidence="14 15">
    <name type="scientific">Riccia fluitans</name>
    <dbReference type="NCBI Taxonomy" id="41844"/>
    <lineage>
        <taxon>Eukaryota</taxon>
        <taxon>Viridiplantae</taxon>
        <taxon>Streptophyta</taxon>
        <taxon>Embryophyta</taxon>
        <taxon>Marchantiophyta</taxon>
        <taxon>Marchantiopsida</taxon>
        <taxon>Marchantiidae</taxon>
        <taxon>Marchantiales</taxon>
        <taxon>Ricciaceae</taxon>
        <taxon>Riccia</taxon>
    </lineage>
</organism>
<dbReference type="PROSITE" id="PS50968">
    <property type="entry name" value="BIOTINYL_LIPOYL"/>
    <property type="match status" value="1"/>
</dbReference>
<evidence type="ECO:0000256" key="1">
    <source>
        <dbReference type="ARBA" id="ARBA00001938"/>
    </source>
</evidence>
<dbReference type="GO" id="GO:0005829">
    <property type="term" value="C:cytosol"/>
    <property type="evidence" value="ECO:0007669"/>
    <property type="project" value="UniProtKB-ARBA"/>
</dbReference>
<evidence type="ECO:0000256" key="8">
    <source>
        <dbReference type="ARBA" id="ARBA00023315"/>
    </source>
</evidence>
<keyword evidence="6" id="KW-0809">Transit peptide</keyword>
<dbReference type="Gene3D" id="3.30.559.10">
    <property type="entry name" value="Chloramphenicol acetyltransferase-like domain"/>
    <property type="match status" value="1"/>
</dbReference>
<evidence type="ECO:0000313" key="15">
    <source>
        <dbReference type="Proteomes" id="UP001605036"/>
    </source>
</evidence>
<dbReference type="FunFam" id="4.10.320.10:FF:000002">
    <property type="entry name" value="Dihydrolipoamide acetyltransferase component of pyruvate dehydrogenase complex"/>
    <property type="match status" value="1"/>
</dbReference>
<keyword evidence="8 10" id="KW-0012">Acyltransferase</keyword>
<dbReference type="InterPro" id="IPR000089">
    <property type="entry name" value="Biotin_lipoyl"/>
</dbReference>
<keyword evidence="15" id="KW-1185">Reference proteome</keyword>
<accession>A0ABD1ZQR1</accession>
<evidence type="ECO:0000256" key="5">
    <source>
        <dbReference type="ARBA" id="ARBA00022823"/>
    </source>
</evidence>
<keyword evidence="4 10" id="KW-0808">Transferase</keyword>
<evidence type="ECO:0000256" key="6">
    <source>
        <dbReference type="ARBA" id="ARBA00022946"/>
    </source>
</evidence>
<dbReference type="InterPro" id="IPR001078">
    <property type="entry name" value="2-oxoacid_DH_actylTfrase"/>
</dbReference>
<dbReference type="PROSITE" id="PS00189">
    <property type="entry name" value="LIPOYL"/>
    <property type="match status" value="1"/>
</dbReference>
<dbReference type="EC" id="2.3.1.-" evidence="10"/>
<dbReference type="PANTHER" id="PTHR43178">
    <property type="entry name" value="DIHYDROLIPOAMIDE ACETYLTRANSFERASE COMPONENT OF PYRUVATE DEHYDROGENASE COMPLEX"/>
    <property type="match status" value="1"/>
</dbReference>
<dbReference type="Pfam" id="PF02817">
    <property type="entry name" value="E3_binding"/>
    <property type="match status" value="1"/>
</dbReference>
<protein>
    <recommendedName>
        <fullName evidence="10">Dihydrolipoamide acetyltransferase component of pyruvate dehydrogenase complex</fullName>
        <ecNumber evidence="10">2.3.1.-</ecNumber>
    </recommendedName>
</protein>
<dbReference type="PROSITE" id="PS51826">
    <property type="entry name" value="PSBD"/>
    <property type="match status" value="1"/>
</dbReference>
<dbReference type="Gene3D" id="2.40.50.100">
    <property type="match status" value="1"/>
</dbReference>
<dbReference type="FunFam" id="3.30.559.10:FF:000027">
    <property type="entry name" value="Dihydrolipoamide acetyltransferase component of pyruvate dehydrogenase complex"/>
    <property type="match status" value="1"/>
</dbReference>
<dbReference type="Pfam" id="PF00198">
    <property type="entry name" value="2-oxoacid_dh"/>
    <property type="match status" value="1"/>
</dbReference>
<dbReference type="FunFam" id="2.40.50.100:FF:000013">
    <property type="entry name" value="Dihydrolipoamide acetyltransferase component of pyruvate dehydrogenase complex"/>
    <property type="match status" value="1"/>
</dbReference>
<dbReference type="InterPro" id="IPR050743">
    <property type="entry name" value="2-oxoacid_DH_E2_comp"/>
</dbReference>
<dbReference type="Proteomes" id="UP001605036">
    <property type="component" value="Unassembled WGS sequence"/>
</dbReference>
<dbReference type="InterPro" id="IPR004167">
    <property type="entry name" value="PSBD"/>
</dbReference>
<keyword evidence="5 10" id="KW-0450">Lipoyl</keyword>
<comment type="subcellular location">
    <subcellularLocation>
        <location evidence="2">Mitochondrion matrix</location>
    </subcellularLocation>
</comment>
<dbReference type="EMBL" id="JBHFFA010000001">
    <property type="protein sequence ID" value="KAL2653774.1"/>
    <property type="molecule type" value="Genomic_DNA"/>
</dbReference>
<dbReference type="CDD" id="cd06849">
    <property type="entry name" value="lipoyl_domain"/>
    <property type="match status" value="1"/>
</dbReference>
<evidence type="ECO:0000256" key="11">
    <source>
        <dbReference type="SAM" id="MobiDB-lite"/>
    </source>
</evidence>
<dbReference type="SUPFAM" id="SSF51230">
    <property type="entry name" value="Single hybrid motif"/>
    <property type="match status" value="1"/>
</dbReference>
<evidence type="ECO:0000256" key="7">
    <source>
        <dbReference type="ARBA" id="ARBA00023128"/>
    </source>
</evidence>
<keyword evidence="7" id="KW-0496">Mitochondrion</keyword>
<dbReference type="AlphaFoldDB" id="A0ABD1ZQR1"/>
<evidence type="ECO:0000259" key="13">
    <source>
        <dbReference type="PROSITE" id="PS51826"/>
    </source>
</evidence>
<evidence type="ECO:0000256" key="9">
    <source>
        <dbReference type="ARBA" id="ARBA00051775"/>
    </source>
</evidence>